<sequence length="104" mass="12503">MKTKPRFNFCPRTYIIMIVVYYTLVHVILDTGVANFFLHLCDFNHQNLLLWCENDMTNFLCTSYDQRPSNDILTCRHTKTKYFSNFFLKQHILPISSKVTYFYV</sequence>
<accession>A0A8D8T3N1</accession>
<evidence type="ECO:0000313" key="2">
    <source>
        <dbReference type="EMBL" id="CAG6678817.1"/>
    </source>
</evidence>
<name>A0A8D8T3N1_9HEMI</name>
<organism evidence="2">
    <name type="scientific">Cacopsylla melanoneura</name>
    <dbReference type="NCBI Taxonomy" id="428564"/>
    <lineage>
        <taxon>Eukaryota</taxon>
        <taxon>Metazoa</taxon>
        <taxon>Ecdysozoa</taxon>
        <taxon>Arthropoda</taxon>
        <taxon>Hexapoda</taxon>
        <taxon>Insecta</taxon>
        <taxon>Pterygota</taxon>
        <taxon>Neoptera</taxon>
        <taxon>Paraneoptera</taxon>
        <taxon>Hemiptera</taxon>
        <taxon>Sternorrhyncha</taxon>
        <taxon>Psylloidea</taxon>
        <taxon>Psyllidae</taxon>
        <taxon>Psyllinae</taxon>
        <taxon>Cacopsylla</taxon>
    </lineage>
</organism>
<keyword evidence="1" id="KW-0472">Membrane</keyword>
<dbReference type="EMBL" id="HBUF01247127">
    <property type="protein sequence ID" value="CAG6678817.1"/>
    <property type="molecule type" value="Transcribed_RNA"/>
</dbReference>
<feature type="transmembrane region" description="Helical" evidence="1">
    <location>
        <begin position="12"/>
        <end position="38"/>
    </location>
</feature>
<protein>
    <submittedName>
        <fullName evidence="2">Uncharacterized protein</fullName>
    </submittedName>
</protein>
<evidence type="ECO:0000256" key="1">
    <source>
        <dbReference type="SAM" id="Phobius"/>
    </source>
</evidence>
<dbReference type="AlphaFoldDB" id="A0A8D8T3N1"/>
<proteinExistence type="predicted"/>
<keyword evidence="1" id="KW-1133">Transmembrane helix</keyword>
<reference evidence="2" key="1">
    <citation type="submission" date="2021-05" db="EMBL/GenBank/DDBJ databases">
        <authorList>
            <person name="Alioto T."/>
            <person name="Alioto T."/>
            <person name="Gomez Garrido J."/>
        </authorList>
    </citation>
    <scope>NUCLEOTIDE SEQUENCE</scope>
</reference>
<keyword evidence="1" id="KW-0812">Transmembrane</keyword>